<comment type="caution">
    <text evidence="2">The sequence shown here is derived from an EMBL/GenBank/DDBJ whole genome shotgun (WGS) entry which is preliminary data.</text>
</comment>
<organism evidence="2 3">
    <name type="scientific">Lithospermum erythrorhizon</name>
    <name type="common">Purple gromwell</name>
    <name type="synonym">Lithospermum officinale var. erythrorhizon</name>
    <dbReference type="NCBI Taxonomy" id="34254"/>
    <lineage>
        <taxon>Eukaryota</taxon>
        <taxon>Viridiplantae</taxon>
        <taxon>Streptophyta</taxon>
        <taxon>Embryophyta</taxon>
        <taxon>Tracheophyta</taxon>
        <taxon>Spermatophyta</taxon>
        <taxon>Magnoliopsida</taxon>
        <taxon>eudicotyledons</taxon>
        <taxon>Gunneridae</taxon>
        <taxon>Pentapetalae</taxon>
        <taxon>asterids</taxon>
        <taxon>lamiids</taxon>
        <taxon>Boraginales</taxon>
        <taxon>Boraginaceae</taxon>
        <taxon>Boraginoideae</taxon>
        <taxon>Lithospermeae</taxon>
        <taxon>Lithospermum</taxon>
    </lineage>
</organism>
<name>A0AAV3QB64_LITER</name>
<dbReference type="InterPro" id="IPR044824">
    <property type="entry name" value="MAIN-like"/>
</dbReference>
<gene>
    <name evidence="2" type="ORF">LIER_16217</name>
</gene>
<dbReference type="PANTHER" id="PTHR46033:SF8">
    <property type="entry name" value="PROTEIN MAINTENANCE OF MERISTEMS-LIKE"/>
    <property type="match status" value="1"/>
</dbReference>
<dbReference type="InterPro" id="IPR019557">
    <property type="entry name" value="AminoTfrase-like_pln_mobile"/>
</dbReference>
<dbReference type="PANTHER" id="PTHR46033">
    <property type="entry name" value="PROTEIN MAIN-LIKE 2"/>
    <property type="match status" value="1"/>
</dbReference>
<dbReference type="EMBL" id="BAABME010003604">
    <property type="protein sequence ID" value="GAA0159447.1"/>
    <property type="molecule type" value="Genomic_DNA"/>
</dbReference>
<reference evidence="2 3" key="1">
    <citation type="submission" date="2024-01" db="EMBL/GenBank/DDBJ databases">
        <title>The complete chloroplast genome sequence of Lithospermum erythrorhizon: insights into the phylogenetic relationship among Boraginaceae species and the maternal lineages of purple gromwells.</title>
        <authorList>
            <person name="Okada T."/>
            <person name="Watanabe K."/>
        </authorList>
    </citation>
    <scope>NUCLEOTIDE SEQUENCE [LARGE SCALE GENOMIC DNA]</scope>
</reference>
<evidence type="ECO:0000259" key="1">
    <source>
        <dbReference type="Pfam" id="PF10536"/>
    </source>
</evidence>
<dbReference type="AlphaFoldDB" id="A0AAV3QB64"/>
<evidence type="ECO:0000313" key="2">
    <source>
        <dbReference type="EMBL" id="GAA0159447.1"/>
    </source>
</evidence>
<dbReference type="Pfam" id="PF10536">
    <property type="entry name" value="PMD"/>
    <property type="match status" value="1"/>
</dbReference>
<protein>
    <recommendedName>
        <fullName evidence="1">Aminotransferase-like plant mobile domain-containing protein</fullName>
    </recommendedName>
</protein>
<dbReference type="GO" id="GO:0010073">
    <property type="term" value="P:meristem maintenance"/>
    <property type="evidence" value="ECO:0007669"/>
    <property type="project" value="InterPro"/>
</dbReference>
<feature type="domain" description="Aminotransferase-like plant mobile" evidence="1">
    <location>
        <begin position="30"/>
        <end position="104"/>
    </location>
</feature>
<accession>A0AAV3QB64</accession>
<dbReference type="Proteomes" id="UP001454036">
    <property type="component" value="Unassembled WGS sequence"/>
</dbReference>
<keyword evidence="3" id="KW-1185">Reference proteome</keyword>
<proteinExistence type="predicted"/>
<evidence type="ECO:0000313" key="3">
    <source>
        <dbReference type="Proteomes" id="UP001454036"/>
    </source>
</evidence>
<sequence length="282" mass="32396">MSFGEMTITLHDVNTILGLNINGFTRLYWYLLGSTLFPDKTQDSVPKGYLDLLHDMEGIVLEYAWGAVTLAYLFHQLGMASRYKGVHICSCLTLLECWIYEYFRLQGNLGEFRVSLDERSSWVGKRGGLPTESRTRRNTGTQTNIGSRLRNTLIQFRTLVARIAGQTSPEYTKWHAMIIHPRVHNPDHGPSDVYLELFSVTQQALEDPNVPYHVRASLHNMNRYAGTGGFSGEHPTPMHHWWGQPDRFPEEQYRQLVQQVWSAYPGYEYGNLPINPDDENSE</sequence>